<accession>A0AA52ED37</accession>
<organism evidence="1 2">
    <name type="scientific">Temperatibacter marinus</name>
    <dbReference type="NCBI Taxonomy" id="1456591"/>
    <lineage>
        <taxon>Bacteria</taxon>
        <taxon>Pseudomonadati</taxon>
        <taxon>Pseudomonadota</taxon>
        <taxon>Alphaproteobacteria</taxon>
        <taxon>Kordiimonadales</taxon>
        <taxon>Temperatibacteraceae</taxon>
        <taxon>Temperatibacter</taxon>
    </lineage>
</organism>
<dbReference type="InterPro" id="IPR007434">
    <property type="entry name" value="FemAB-like"/>
</dbReference>
<dbReference type="SUPFAM" id="SSF55729">
    <property type="entry name" value="Acyl-CoA N-acyltransferases (Nat)"/>
    <property type="match status" value="1"/>
</dbReference>
<dbReference type="Pfam" id="PF04339">
    <property type="entry name" value="FemAB_like"/>
    <property type="match status" value="1"/>
</dbReference>
<dbReference type="RefSeq" id="WP_310798310.1">
    <property type="nucleotide sequence ID" value="NZ_CP123872.1"/>
</dbReference>
<keyword evidence="2" id="KW-1185">Reference proteome</keyword>
<dbReference type="Proteomes" id="UP001268683">
    <property type="component" value="Chromosome"/>
</dbReference>
<dbReference type="AlphaFoldDB" id="A0AA52ED37"/>
<evidence type="ECO:0000313" key="2">
    <source>
        <dbReference type="Proteomes" id="UP001268683"/>
    </source>
</evidence>
<reference evidence="1" key="1">
    <citation type="submission" date="2023-04" db="EMBL/GenBank/DDBJ databases">
        <title>Complete genome sequence of Temperatibacter marinus.</title>
        <authorList>
            <person name="Rong J.-C."/>
            <person name="Yi M.-L."/>
            <person name="Zhao Q."/>
        </authorList>
    </citation>
    <scope>NUCLEOTIDE SEQUENCE</scope>
    <source>
        <strain evidence="1">NBRC 110045</strain>
    </source>
</reference>
<dbReference type="KEGG" id="tmk:QGN29_13055"/>
<dbReference type="Gene3D" id="3.40.630.30">
    <property type="match status" value="1"/>
</dbReference>
<dbReference type="PANTHER" id="PTHR47017">
    <property type="entry name" value="ACYL-COA"/>
    <property type="match status" value="1"/>
</dbReference>
<evidence type="ECO:0000313" key="1">
    <source>
        <dbReference type="EMBL" id="WND02475.1"/>
    </source>
</evidence>
<protein>
    <submittedName>
        <fullName evidence="1">GNAT family N-acetyltransferase</fullName>
    </submittedName>
</protein>
<sequence>MMEPHKLTIEVVDSISAINESDWQSCTDGYPFSNYHFLSALEESGSVGRADTGWIPQHFIVKDSNEAVLGFMPAYLKLHSQGEYVFDHGWAEAYERAGGRYYPKLQCSIPFTPATGPRLLARQSLSDTDTQLVKNALLEGARSYCLQQQLSSFHCTFMTDGESHIALKQGYLLRHDQQFHWYNDEYKDFTDFLLSLSSRKRKQIKKERRISQHKDLVIKQLTGHEMTEDYWDVFFQCYCDTGARKWGQPYLTRDFFELIGNKMPEKIMVVYVETTTGSPVASALNFIGKEAIYGRHWGELIHYDCLHFEACYYQAIDYAIKNKIGRVEAGAQGPHKVARGYRPTKTTSAHYLSDPGFHKAVHAFLESEHQHVDHEIEYLSDHLPFKKSE</sequence>
<proteinExistence type="predicted"/>
<gene>
    <name evidence="1" type="ORF">QGN29_13055</name>
</gene>
<name>A0AA52ED37_9PROT</name>
<dbReference type="PANTHER" id="PTHR47017:SF1">
    <property type="entry name" value="ACYL-COA"/>
    <property type="match status" value="1"/>
</dbReference>
<dbReference type="EMBL" id="CP123872">
    <property type="protein sequence ID" value="WND02475.1"/>
    <property type="molecule type" value="Genomic_DNA"/>
</dbReference>
<dbReference type="InterPro" id="IPR016181">
    <property type="entry name" value="Acyl_CoA_acyltransferase"/>
</dbReference>